<keyword evidence="2" id="KW-0472">Membrane</keyword>
<accession>A0A9P6MUB9</accession>
<keyword evidence="4" id="KW-1185">Reference proteome</keyword>
<dbReference type="AlphaFoldDB" id="A0A9P6MUB9"/>
<evidence type="ECO:0000313" key="3">
    <source>
        <dbReference type="EMBL" id="KAG0013982.1"/>
    </source>
</evidence>
<dbReference type="Proteomes" id="UP000703661">
    <property type="component" value="Unassembled WGS sequence"/>
</dbReference>
<organism evidence="3 4">
    <name type="scientific">Entomortierella chlamydospora</name>
    <dbReference type="NCBI Taxonomy" id="101097"/>
    <lineage>
        <taxon>Eukaryota</taxon>
        <taxon>Fungi</taxon>
        <taxon>Fungi incertae sedis</taxon>
        <taxon>Mucoromycota</taxon>
        <taxon>Mortierellomycotina</taxon>
        <taxon>Mortierellomycetes</taxon>
        <taxon>Mortierellales</taxon>
        <taxon>Mortierellaceae</taxon>
        <taxon>Entomortierella</taxon>
    </lineage>
</organism>
<feature type="transmembrane region" description="Helical" evidence="2">
    <location>
        <begin position="125"/>
        <end position="144"/>
    </location>
</feature>
<evidence type="ECO:0000256" key="2">
    <source>
        <dbReference type="SAM" id="Phobius"/>
    </source>
</evidence>
<feature type="transmembrane region" description="Helical" evidence="2">
    <location>
        <begin position="54"/>
        <end position="70"/>
    </location>
</feature>
<dbReference type="EMBL" id="JAAAID010000780">
    <property type="protein sequence ID" value="KAG0013982.1"/>
    <property type="molecule type" value="Genomic_DNA"/>
</dbReference>
<keyword evidence="2" id="KW-0812">Transmembrane</keyword>
<name>A0A9P6MUB9_9FUNG</name>
<reference evidence="3" key="1">
    <citation type="journal article" date="2020" name="Fungal Divers.">
        <title>Resolving the Mortierellaceae phylogeny through synthesis of multi-gene phylogenetics and phylogenomics.</title>
        <authorList>
            <person name="Vandepol N."/>
            <person name="Liber J."/>
            <person name="Desiro A."/>
            <person name="Na H."/>
            <person name="Kennedy M."/>
            <person name="Barry K."/>
            <person name="Grigoriev I.V."/>
            <person name="Miller A.N."/>
            <person name="O'Donnell K."/>
            <person name="Stajich J.E."/>
            <person name="Bonito G."/>
        </authorList>
    </citation>
    <scope>NUCLEOTIDE SEQUENCE</scope>
    <source>
        <strain evidence="3">NRRL 2769</strain>
    </source>
</reference>
<evidence type="ECO:0000256" key="1">
    <source>
        <dbReference type="SAM" id="MobiDB-lite"/>
    </source>
</evidence>
<keyword evidence="2" id="KW-1133">Transmembrane helix</keyword>
<comment type="caution">
    <text evidence="3">The sequence shown here is derived from an EMBL/GenBank/DDBJ whole genome shotgun (WGS) entry which is preliminary data.</text>
</comment>
<feature type="transmembrane region" description="Helical" evidence="2">
    <location>
        <begin position="82"/>
        <end position="105"/>
    </location>
</feature>
<sequence>MVNKPPKPAKAPKTNKRANRNAPDPFAANFSEGSFFAQSQQFVKENDAKPFRDFGYMVLGLLFFFIYKLSSAVRDPNGSTGIWTLLVFGTIAFVNMWTFFMVQILVKRRGDIGIVKLTDDDVIQYMRISGLFGGWAGLINFGFFSRDPNFLSRAIKASVLNVFWVAIFVKFYL</sequence>
<evidence type="ECO:0000313" key="4">
    <source>
        <dbReference type="Proteomes" id="UP000703661"/>
    </source>
</evidence>
<dbReference type="OrthoDB" id="2345651at2759"/>
<gene>
    <name evidence="3" type="ORF">BGZ80_010735</name>
</gene>
<protein>
    <submittedName>
        <fullName evidence="3">Uncharacterized protein</fullName>
    </submittedName>
</protein>
<proteinExistence type="predicted"/>
<feature type="region of interest" description="Disordered" evidence="1">
    <location>
        <begin position="1"/>
        <end position="25"/>
    </location>
</feature>
<feature type="transmembrane region" description="Helical" evidence="2">
    <location>
        <begin position="150"/>
        <end position="172"/>
    </location>
</feature>